<evidence type="ECO:0000313" key="3">
    <source>
        <dbReference type="EMBL" id="MCZ4244101.1"/>
    </source>
</evidence>
<sequence>MKILIADDHQIIRHGLKSLLKSIWANAIILETDNLNKAVEILSTTNINLFVLNIGIPNIDVAEGLIGFIAQETKIVIFSGQQGDNERIENLIKAGADICLHKNLSVTEIMAIFLSLFDNIRITKS</sequence>
<reference evidence="3" key="1">
    <citation type="submission" date="2022-12" db="EMBL/GenBank/DDBJ databases">
        <title>Genome sequence of HCMS5-2.</title>
        <authorList>
            <person name="Woo H."/>
        </authorList>
    </citation>
    <scope>NUCLEOTIDE SEQUENCE</scope>
    <source>
        <strain evidence="3">HCMS5-2</strain>
    </source>
</reference>
<evidence type="ECO:0000313" key="4">
    <source>
        <dbReference type="Proteomes" id="UP001144347"/>
    </source>
</evidence>
<dbReference type="SUPFAM" id="SSF52172">
    <property type="entry name" value="CheY-like"/>
    <property type="match status" value="1"/>
</dbReference>
<dbReference type="InterPro" id="IPR011006">
    <property type="entry name" value="CheY-like_superfamily"/>
</dbReference>
<name>A0ABT4L860_9SPHI</name>
<proteinExistence type="predicted"/>
<protein>
    <submittedName>
        <fullName evidence="3">Response regulator</fullName>
    </submittedName>
</protein>
<feature type="domain" description="Response regulatory" evidence="2">
    <location>
        <begin position="2"/>
        <end position="117"/>
    </location>
</feature>
<organism evidence="3 4">
    <name type="scientific">Pedobacter punctiformis</name>
    <dbReference type="NCBI Taxonomy" id="3004097"/>
    <lineage>
        <taxon>Bacteria</taxon>
        <taxon>Pseudomonadati</taxon>
        <taxon>Bacteroidota</taxon>
        <taxon>Sphingobacteriia</taxon>
        <taxon>Sphingobacteriales</taxon>
        <taxon>Sphingobacteriaceae</taxon>
        <taxon>Pedobacter</taxon>
    </lineage>
</organism>
<evidence type="ECO:0000259" key="2">
    <source>
        <dbReference type="PROSITE" id="PS50110"/>
    </source>
</evidence>
<gene>
    <name evidence="3" type="ORF">O0955_08785</name>
</gene>
<comment type="caution">
    <text evidence="1">Lacks conserved residue(s) required for the propagation of feature annotation.</text>
</comment>
<dbReference type="EMBL" id="JAPWGM010000002">
    <property type="protein sequence ID" value="MCZ4244101.1"/>
    <property type="molecule type" value="Genomic_DNA"/>
</dbReference>
<dbReference type="SMART" id="SM00448">
    <property type="entry name" value="REC"/>
    <property type="match status" value="1"/>
</dbReference>
<dbReference type="Gene3D" id="3.40.50.2300">
    <property type="match status" value="1"/>
</dbReference>
<accession>A0ABT4L860</accession>
<dbReference type="RefSeq" id="WP_269427166.1">
    <property type="nucleotide sequence ID" value="NZ_JAPWGM010000002.1"/>
</dbReference>
<keyword evidence="4" id="KW-1185">Reference proteome</keyword>
<dbReference type="Pfam" id="PF00072">
    <property type="entry name" value="Response_reg"/>
    <property type="match status" value="1"/>
</dbReference>
<dbReference type="InterPro" id="IPR001789">
    <property type="entry name" value="Sig_transdc_resp-reg_receiver"/>
</dbReference>
<evidence type="ECO:0000256" key="1">
    <source>
        <dbReference type="PROSITE-ProRule" id="PRU00169"/>
    </source>
</evidence>
<dbReference type="Proteomes" id="UP001144347">
    <property type="component" value="Unassembled WGS sequence"/>
</dbReference>
<dbReference type="PROSITE" id="PS50110">
    <property type="entry name" value="RESPONSE_REGULATORY"/>
    <property type="match status" value="1"/>
</dbReference>
<comment type="caution">
    <text evidence="3">The sequence shown here is derived from an EMBL/GenBank/DDBJ whole genome shotgun (WGS) entry which is preliminary data.</text>
</comment>